<feature type="domain" description="BIG2" evidence="2">
    <location>
        <begin position="218"/>
        <end position="300"/>
    </location>
</feature>
<feature type="signal peptide" evidence="1">
    <location>
        <begin position="1"/>
        <end position="36"/>
    </location>
</feature>
<evidence type="ECO:0000259" key="2">
    <source>
        <dbReference type="SMART" id="SM00635"/>
    </source>
</evidence>
<evidence type="ECO:0000313" key="4">
    <source>
        <dbReference type="Proteomes" id="UP000612456"/>
    </source>
</evidence>
<feature type="chain" id="PRO_5037794000" description="BIG2 domain-containing protein" evidence="1">
    <location>
        <begin position="37"/>
        <end position="732"/>
    </location>
</feature>
<gene>
    <name evidence="3" type="ORF">GCM10010911_58870</name>
</gene>
<reference evidence="3" key="1">
    <citation type="journal article" date="2014" name="Int. J. Syst. Evol. Microbiol.">
        <title>Complete genome sequence of Corynebacterium casei LMG S-19264T (=DSM 44701T), isolated from a smear-ripened cheese.</title>
        <authorList>
            <consortium name="US DOE Joint Genome Institute (JGI-PGF)"/>
            <person name="Walter F."/>
            <person name="Albersmeier A."/>
            <person name="Kalinowski J."/>
            <person name="Ruckert C."/>
        </authorList>
    </citation>
    <scope>NUCLEOTIDE SEQUENCE</scope>
    <source>
        <strain evidence="3">CGMCC 1.15178</strain>
    </source>
</reference>
<dbReference type="Pfam" id="PF02368">
    <property type="entry name" value="Big_2"/>
    <property type="match status" value="1"/>
</dbReference>
<evidence type="ECO:0000313" key="3">
    <source>
        <dbReference type="EMBL" id="GGD92483.1"/>
    </source>
</evidence>
<sequence>MIMVKNMKPHRPARVWFAALLALSLCMSSISGIAFAAEDTVTGIQFNSIPSSTKLIVEEDAIILALNATIQGLTSTKDVTSDATWSSSNAAAVKVDKGILTGLSSGSATISAQYKGFKVTLDVTSEYRYESMKLTQNGLDPGDSDDVLLGETPEYKLSAAKSGNSDTDVTSSATWTSSNTAVATVSAGKVTLVAAGEATITGKFKGKSDAIKLKVTSPFKSISISPKTLLELKTGDPETTLSATAEPKSGSSKNVTADAAWASGNASIVTVDKGVVKAIGPGTTAITVSYLGVSSSIDVVVRPAYEAMRITPKEDQHLLLNGQPVAFSLIVLNDEETTIDVSEEATWKSSNPFAATVTVDTANHTVMVSPKGIGRTTITATYKGLSQQASVIVYPTITSLTVAKDTADVFLNEAVVIPAVTAKALAGDSVDVSSLVSWTSSDETVLAKEDGKWVGKKVGTAVLKAEVQSKTVSVTVSVNEKPLVLITELQNISIVVGKELKLPSVKVIYESGMEEDISAKIAWKTSSPNLLLKSPNMKGLVVSNVSLTGTYLGKTLTLPVTIEEEITKLFVDATYVVLNPGRSKTFKVTGIYKSGKSVNLASKINWTLNPETLATVKGSNVKALVEGSGKLVGTYQDKTVEVVIAVKPKLKKLVLSDKSFTLAPGASETVKLTAEYEGDKVVDITKSAVWTTSSSKTAIVTGGTIKAIAKGSATIKAVYEGKTITLRVTVKP</sequence>
<evidence type="ECO:0000256" key="1">
    <source>
        <dbReference type="SAM" id="SignalP"/>
    </source>
</evidence>
<dbReference type="Gene3D" id="2.60.40.1080">
    <property type="match status" value="7"/>
</dbReference>
<proteinExistence type="predicted"/>
<dbReference type="InterPro" id="IPR003343">
    <property type="entry name" value="Big_2"/>
</dbReference>
<accession>A0A916ZF28</accession>
<feature type="domain" description="BIG2" evidence="2">
    <location>
        <begin position="40"/>
        <end position="124"/>
    </location>
</feature>
<dbReference type="SUPFAM" id="SSF49373">
    <property type="entry name" value="Invasin/intimin cell-adhesion fragments"/>
    <property type="match status" value="5"/>
</dbReference>
<dbReference type="SMART" id="SM00635">
    <property type="entry name" value="BID_2"/>
    <property type="match status" value="6"/>
</dbReference>
<name>A0A916ZF28_9BACL</name>
<keyword evidence="4" id="KW-1185">Reference proteome</keyword>
<feature type="domain" description="BIG2" evidence="2">
    <location>
        <begin position="649"/>
        <end position="729"/>
    </location>
</feature>
<dbReference type="EMBL" id="BMHP01000006">
    <property type="protein sequence ID" value="GGD92483.1"/>
    <property type="molecule type" value="Genomic_DNA"/>
</dbReference>
<dbReference type="InterPro" id="IPR008964">
    <property type="entry name" value="Invasin/intimin_cell_adhesion"/>
</dbReference>
<feature type="domain" description="BIG2" evidence="2">
    <location>
        <begin position="565"/>
        <end position="645"/>
    </location>
</feature>
<dbReference type="RefSeq" id="WP_229750615.1">
    <property type="nucleotide sequence ID" value="NZ_BMHP01000006.1"/>
</dbReference>
<reference evidence="3" key="2">
    <citation type="submission" date="2020-09" db="EMBL/GenBank/DDBJ databases">
        <authorList>
            <person name="Sun Q."/>
            <person name="Zhou Y."/>
        </authorList>
    </citation>
    <scope>NUCLEOTIDE SEQUENCE</scope>
    <source>
        <strain evidence="3">CGMCC 1.15178</strain>
    </source>
</reference>
<organism evidence="3 4">
    <name type="scientific">Paenibacillus nasutitermitis</name>
    <dbReference type="NCBI Taxonomy" id="1652958"/>
    <lineage>
        <taxon>Bacteria</taxon>
        <taxon>Bacillati</taxon>
        <taxon>Bacillota</taxon>
        <taxon>Bacilli</taxon>
        <taxon>Bacillales</taxon>
        <taxon>Paenibacillaceae</taxon>
        <taxon>Paenibacillus</taxon>
    </lineage>
</organism>
<keyword evidence="1" id="KW-0732">Signal</keyword>
<protein>
    <recommendedName>
        <fullName evidence="2">BIG2 domain-containing protein</fullName>
    </recommendedName>
</protein>
<dbReference type="Proteomes" id="UP000612456">
    <property type="component" value="Unassembled WGS sequence"/>
</dbReference>
<feature type="domain" description="BIG2" evidence="2">
    <location>
        <begin position="133"/>
        <end position="214"/>
    </location>
</feature>
<comment type="caution">
    <text evidence="3">The sequence shown here is derived from an EMBL/GenBank/DDBJ whole genome shotgun (WGS) entry which is preliminary data.</text>
</comment>
<feature type="domain" description="BIG2" evidence="2">
    <location>
        <begin position="304"/>
        <end position="392"/>
    </location>
</feature>
<dbReference type="AlphaFoldDB" id="A0A916ZF28"/>